<name>A0A380Z9B1_9BACE</name>
<dbReference type="PANTHER" id="PTHR31451:SF40">
    <property type="entry name" value="GLYCOSIDE HYDROLASE FAMILY 5 DOMAIN-CONTAINING PROTEIN"/>
    <property type="match status" value="1"/>
</dbReference>
<dbReference type="InterPro" id="IPR001547">
    <property type="entry name" value="Glyco_hydro_5"/>
</dbReference>
<feature type="domain" description="Glycoside hydrolase family 5" evidence="5">
    <location>
        <begin position="26"/>
        <end position="429"/>
    </location>
</feature>
<dbReference type="InterPro" id="IPR017853">
    <property type="entry name" value="GH"/>
</dbReference>
<dbReference type="STRING" id="483216.BACEGG_03699"/>
<dbReference type="Gene3D" id="3.20.20.80">
    <property type="entry name" value="Glycosidases"/>
    <property type="match status" value="1"/>
</dbReference>
<dbReference type="GeneID" id="93069728"/>
<dbReference type="Proteomes" id="UP000254424">
    <property type="component" value="Unassembled WGS sequence"/>
</dbReference>
<dbReference type="RefSeq" id="WP_004292324.1">
    <property type="nucleotide sequence ID" value="NZ_CABKNQ010000017.1"/>
</dbReference>
<accession>A0A380Z9B1</accession>
<proteinExistence type="predicted"/>
<evidence type="ECO:0000256" key="3">
    <source>
        <dbReference type="ARBA" id="ARBA00022801"/>
    </source>
</evidence>
<evidence type="ECO:0000313" key="7">
    <source>
        <dbReference type="Proteomes" id="UP000254424"/>
    </source>
</evidence>
<dbReference type="PANTHER" id="PTHR31451">
    <property type="match status" value="1"/>
</dbReference>
<dbReference type="GO" id="GO:0016985">
    <property type="term" value="F:mannan endo-1,4-beta-mannosidase activity"/>
    <property type="evidence" value="ECO:0007669"/>
    <property type="project" value="TreeGrafter"/>
</dbReference>
<evidence type="ECO:0000256" key="4">
    <source>
        <dbReference type="ARBA" id="ARBA00023295"/>
    </source>
</evidence>
<sequence>MHRFRFLILFFSFVLVLHSCSNTEDKFVRINNSHFEVNGKPYYFVGTNFWYGAILASQGEGGDRERLVQELDYLDSIGINNLRILIGADGQDGTLTKVMPTLQKLPGVYNDTIFDGLDFLLAEMGKREMYAVLYFTNSWEWSGGYGQYLEWTGHGVAPIPSKDGWNTYIDYVSQYATCDECTELLKKHITNVVNRVNSYTGEKYIDDPTIFSWQICNEPHAFGDENKEAFENWMTEVAKHIRSLDPNHLISSGSEGIAGSEFDKSLYERIHTKSDIDYFTLHIWPLNWGWVDGSNMKDSLELCIERTNKYIAEHIELGVKHQRPVVIEEFGMPRDGRKYQLDVPTECRDRYMENVFEQVVLSSRNQGVLAGCNFWAWGGLGRPHSEHIYWQPGDAYLGDPAQEEQGLNSVFDTDSTIQLILKYTNKIVKE</sequence>
<dbReference type="OrthoDB" id="9801493at2"/>
<gene>
    <name evidence="6" type="ORF">NCTC11155_02987</name>
</gene>
<dbReference type="GO" id="GO:0000272">
    <property type="term" value="P:polysaccharide catabolic process"/>
    <property type="evidence" value="ECO:0007669"/>
    <property type="project" value="InterPro"/>
</dbReference>
<dbReference type="InterPro" id="IPR045053">
    <property type="entry name" value="MAN-like"/>
</dbReference>
<keyword evidence="3" id="KW-0378">Hydrolase</keyword>
<reference evidence="6 7" key="1">
    <citation type="submission" date="2018-06" db="EMBL/GenBank/DDBJ databases">
        <authorList>
            <consortium name="Pathogen Informatics"/>
            <person name="Doyle S."/>
        </authorList>
    </citation>
    <scope>NUCLEOTIDE SEQUENCE [LARGE SCALE GENOMIC DNA]</scope>
    <source>
        <strain evidence="6 7">NCTC11155</strain>
    </source>
</reference>
<dbReference type="EMBL" id="UFSX01000002">
    <property type="protein sequence ID" value="SUV43589.1"/>
    <property type="molecule type" value="Genomic_DNA"/>
</dbReference>
<evidence type="ECO:0000256" key="2">
    <source>
        <dbReference type="ARBA" id="ARBA00012706"/>
    </source>
</evidence>
<comment type="catalytic activity">
    <reaction evidence="1">
        <text>Random hydrolysis of (1-&gt;4)-beta-D-mannosidic linkages in mannans, galactomannans and glucomannans.</text>
        <dbReference type="EC" id="3.2.1.78"/>
    </reaction>
</comment>
<evidence type="ECO:0000313" key="6">
    <source>
        <dbReference type="EMBL" id="SUV43589.1"/>
    </source>
</evidence>
<evidence type="ECO:0000259" key="5">
    <source>
        <dbReference type="Pfam" id="PF26410"/>
    </source>
</evidence>
<dbReference type="EC" id="3.2.1.78" evidence="2"/>
<dbReference type="AlphaFoldDB" id="A0A380Z9B1"/>
<organism evidence="6 7">
    <name type="scientific">Bacteroides eggerthii</name>
    <dbReference type="NCBI Taxonomy" id="28111"/>
    <lineage>
        <taxon>Bacteria</taxon>
        <taxon>Pseudomonadati</taxon>
        <taxon>Bacteroidota</taxon>
        <taxon>Bacteroidia</taxon>
        <taxon>Bacteroidales</taxon>
        <taxon>Bacteroidaceae</taxon>
        <taxon>Bacteroides</taxon>
    </lineage>
</organism>
<dbReference type="SUPFAM" id="SSF51445">
    <property type="entry name" value="(Trans)glycosidases"/>
    <property type="match status" value="1"/>
</dbReference>
<protein>
    <recommendedName>
        <fullName evidence="2">mannan endo-1,4-beta-mannosidase</fullName>
        <ecNumber evidence="2">3.2.1.78</ecNumber>
    </recommendedName>
</protein>
<dbReference type="Pfam" id="PF26410">
    <property type="entry name" value="GH5_mannosidase"/>
    <property type="match status" value="1"/>
</dbReference>
<keyword evidence="4" id="KW-0326">Glycosidase</keyword>
<evidence type="ECO:0000256" key="1">
    <source>
        <dbReference type="ARBA" id="ARBA00001678"/>
    </source>
</evidence>